<evidence type="ECO:0000313" key="4">
    <source>
        <dbReference type="Proteomes" id="UP001188597"/>
    </source>
</evidence>
<dbReference type="Pfam" id="PF13041">
    <property type="entry name" value="PPR_2"/>
    <property type="match status" value="1"/>
</dbReference>
<dbReference type="Pfam" id="PF01535">
    <property type="entry name" value="PPR"/>
    <property type="match status" value="3"/>
</dbReference>
<organism evidence="3 4">
    <name type="scientific">Escallonia herrerae</name>
    <dbReference type="NCBI Taxonomy" id="1293975"/>
    <lineage>
        <taxon>Eukaryota</taxon>
        <taxon>Viridiplantae</taxon>
        <taxon>Streptophyta</taxon>
        <taxon>Embryophyta</taxon>
        <taxon>Tracheophyta</taxon>
        <taxon>Spermatophyta</taxon>
        <taxon>Magnoliopsida</taxon>
        <taxon>eudicotyledons</taxon>
        <taxon>Gunneridae</taxon>
        <taxon>Pentapetalae</taxon>
        <taxon>asterids</taxon>
        <taxon>campanulids</taxon>
        <taxon>Escalloniales</taxon>
        <taxon>Escalloniaceae</taxon>
        <taxon>Escallonia</taxon>
    </lineage>
</organism>
<evidence type="ECO:0000256" key="1">
    <source>
        <dbReference type="ARBA" id="ARBA00022737"/>
    </source>
</evidence>
<dbReference type="PANTHER" id="PTHR45613">
    <property type="entry name" value="PENTATRICOPEPTIDE REPEAT-CONTAINING PROTEIN"/>
    <property type="match status" value="1"/>
</dbReference>
<feature type="repeat" description="PPR" evidence="2">
    <location>
        <begin position="465"/>
        <end position="499"/>
    </location>
</feature>
<accession>A0AA89B0T5</accession>
<name>A0AA89B0T5_9ASTE</name>
<dbReference type="InterPro" id="IPR002885">
    <property type="entry name" value="PPR_rpt"/>
</dbReference>
<dbReference type="NCBIfam" id="TIGR00756">
    <property type="entry name" value="PPR"/>
    <property type="match status" value="5"/>
</dbReference>
<evidence type="ECO:0000313" key="3">
    <source>
        <dbReference type="EMBL" id="KAK3020882.1"/>
    </source>
</evidence>
<dbReference type="Proteomes" id="UP001188597">
    <property type="component" value="Unassembled WGS sequence"/>
</dbReference>
<dbReference type="AlphaFoldDB" id="A0AA89B0T5"/>
<comment type="caution">
    <text evidence="3">The sequence shown here is derived from an EMBL/GenBank/DDBJ whole genome shotgun (WGS) entry which is preliminary data.</text>
</comment>
<dbReference type="InterPro" id="IPR011990">
    <property type="entry name" value="TPR-like_helical_dom_sf"/>
</dbReference>
<dbReference type="Pfam" id="PF13812">
    <property type="entry name" value="PPR_3"/>
    <property type="match status" value="1"/>
</dbReference>
<protein>
    <recommendedName>
        <fullName evidence="5">Pentatricopeptide repeat-containing protein</fullName>
    </recommendedName>
</protein>
<dbReference type="PROSITE" id="PS51375">
    <property type="entry name" value="PPR"/>
    <property type="match status" value="5"/>
</dbReference>
<dbReference type="PANTHER" id="PTHR45613:SF207">
    <property type="entry name" value="OS08G0300700 PROTEIN"/>
    <property type="match status" value="1"/>
</dbReference>
<keyword evidence="1" id="KW-0677">Repeat</keyword>
<dbReference type="EMBL" id="JAVXUP010000790">
    <property type="protein sequence ID" value="KAK3020882.1"/>
    <property type="molecule type" value="Genomic_DNA"/>
</dbReference>
<feature type="repeat" description="PPR" evidence="2">
    <location>
        <begin position="325"/>
        <end position="359"/>
    </location>
</feature>
<feature type="repeat" description="PPR" evidence="2">
    <location>
        <begin position="395"/>
        <end position="429"/>
    </location>
</feature>
<evidence type="ECO:0000256" key="2">
    <source>
        <dbReference type="PROSITE-ProRule" id="PRU00708"/>
    </source>
</evidence>
<gene>
    <name evidence="3" type="ORF">RJ639_047194</name>
</gene>
<proteinExistence type="predicted"/>
<sequence length="527" mass="60035">MLFKTELHPTDPHSIASVDFFHILPPLAYAHANMSIFFRSSPTNPRSKLHNYFLRKRRKWPIKPFKSTWQEDTFGQQQALRTLKQSARTTPSNNLLSSLIQSFTLYNCDPTPTAYLFLIKILAKTSQFQELNLLLDRLQSVEKFETPEYILTHLIKIYGDANMVRESIDLFFKIPDFRCDPSVESLNSLLSVVCKRKEGLLVVPQIILRCKVMGIRLEKSSFVLLIEALCRFKKANYAVELLKCMVDDGFTLDGKICSLIVSKLCEQKEVSCDEVVGVLEEMRKLGFYPRMIDWRNVVRFLVKRGKVMDALDVLNQMKIAGVKPDVVCYTMVLDGVVGACNFEKADEVFDEMLVLGLVPDIYTYNVYVNGLCRQNNVDAGIRMLGYMEEMGCKPDLITYHSLLKALSESGELSKAWEVVKRMEAKGVQRKSRTYEIMIGLLVREGEIYEACGLLEEMVDKCFVHRSPAFDDILCGLCERGLLPKALELIREMVGRNVAPGSRAWEALIVGSGFKENFEETASVDTVR</sequence>
<reference evidence="3" key="1">
    <citation type="submission" date="2022-12" db="EMBL/GenBank/DDBJ databases">
        <title>Draft genome assemblies for two species of Escallonia (Escalloniales).</title>
        <authorList>
            <person name="Chanderbali A."/>
            <person name="Dervinis C."/>
            <person name="Anghel I."/>
            <person name="Soltis D."/>
            <person name="Soltis P."/>
            <person name="Zapata F."/>
        </authorList>
    </citation>
    <scope>NUCLEOTIDE SEQUENCE</scope>
    <source>
        <strain evidence="3">UCBG64.0493</strain>
        <tissue evidence="3">Leaf</tissue>
    </source>
</reference>
<feature type="repeat" description="PPR" evidence="2">
    <location>
        <begin position="290"/>
        <end position="324"/>
    </location>
</feature>
<feature type="repeat" description="PPR" evidence="2">
    <location>
        <begin position="360"/>
        <end position="394"/>
    </location>
</feature>
<keyword evidence="4" id="KW-1185">Reference proteome</keyword>
<evidence type="ECO:0008006" key="5">
    <source>
        <dbReference type="Google" id="ProtNLM"/>
    </source>
</evidence>
<dbReference type="Gene3D" id="1.25.40.10">
    <property type="entry name" value="Tetratricopeptide repeat domain"/>
    <property type="match status" value="3"/>
</dbReference>